<name>A0A0H5DZ43_YEREN</name>
<proteinExistence type="predicted"/>
<gene>
    <name evidence="1" type="ORF">ERS137941_02418</name>
</gene>
<dbReference type="AlphaFoldDB" id="A0A0H5DZ43"/>
<evidence type="ECO:0000313" key="2">
    <source>
        <dbReference type="Proteomes" id="UP000048841"/>
    </source>
</evidence>
<sequence length="178" mass="19969">MVTIGSSLMSVVGNKLTGDKLNDYNMDKMLAILAQVNKTLENISNPQDRPQCERVSQQEIQARYEQGYQAWLADNYITAVEDFSWLTLHRPLEPHFHLALAGALQMQQEFILALSAYASALLLEAKSPGPVYQMAVCLHAIKRDADAREALQMVIEMSYMRPEYAPIAEKANILLGKV</sequence>
<organism evidence="1 2">
    <name type="scientific">Yersinia enterocolitica</name>
    <dbReference type="NCBI Taxonomy" id="630"/>
    <lineage>
        <taxon>Bacteria</taxon>
        <taxon>Pseudomonadati</taxon>
        <taxon>Pseudomonadota</taxon>
        <taxon>Gammaproteobacteria</taxon>
        <taxon>Enterobacterales</taxon>
        <taxon>Yersiniaceae</taxon>
        <taxon>Yersinia</taxon>
    </lineage>
</organism>
<protein>
    <submittedName>
        <fullName evidence="1">Secretion system chaperone SscB</fullName>
    </submittedName>
</protein>
<accession>A0A0H5DZ43</accession>
<evidence type="ECO:0000313" key="1">
    <source>
        <dbReference type="EMBL" id="CFQ64698.1"/>
    </source>
</evidence>
<dbReference type="SUPFAM" id="SSF48452">
    <property type="entry name" value="TPR-like"/>
    <property type="match status" value="1"/>
</dbReference>
<dbReference type="InterPro" id="IPR011990">
    <property type="entry name" value="TPR-like_helical_dom_sf"/>
</dbReference>
<dbReference type="Proteomes" id="UP000048841">
    <property type="component" value="Unassembled WGS sequence"/>
</dbReference>
<reference evidence="1 2" key="1">
    <citation type="submission" date="2015-03" db="EMBL/GenBank/DDBJ databases">
        <authorList>
            <person name="Murphy D."/>
        </authorList>
    </citation>
    <scope>NUCLEOTIDE SEQUENCE [LARGE SCALE GENOMIC DNA]</scope>
    <source>
        <strain evidence="1 2">IP26249</strain>
    </source>
</reference>
<dbReference type="EMBL" id="CGBR01000015">
    <property type="protein sequence ID" value="CFQ64698.1"/>
    <property type="molecule type" value="Genomic_DNA"/>
</dbReference>
<dbReference type="Gene3D" id="1.25.40.10">
    <property type="entry name" value="Tetratricopeptide repeat domain"/>
    <property type="match status" value="1"/>
</dbReference>